<keyword evidence="11" id="KW-0066">ATP synthesis</keyword>
<evidence type="ECO:0000256" key="6">
    <source>
        <dbReference type="ARBA" id="ARBA00022781"/>
    </source>
</evidence>
<dbReference type="PANTHER" id="PTHR39937:SF1">
    <property type="entry name" value="ATP SYNTHASE PROTEIN 8"/>
    <property type="match status" value="1"/>
</dbReference>
<keyword evidence="3 14" id="KW-0813">Transport</keyword>
<dbReference type="Pfam" id="PF00895">
    <property type="entry name" value="ATP-synt_8"/>
    <property type="match status" value="1"/>
</dbReference>
<dbReference type="GO" id="GO:0045259">
    <property type="term" value="C:proton-transporting ATP synthase complex"/>
    <property type="evidence" value="ECO:0007669"/>
    <property type="project" value="UniProtKB-KW"/>
</dbReference>
<dbReference type="EMBL" id="AP004411">
    <property type="protein sequence ID" value="BAC23260.1"/>
    <property type="molecule type" value="Genomic_DNA"/>
</dbReference>
<feature type="transmembrane region" description="Helical" evidence="15">
    <location>
        <begin position="6"/>
        <end position="25"/>
    </location>
</feature>
<keyword evidence="9 14" id="KW-0496">Mitochondrion</keyword>
<comment type="similarity">
    <text evidence="2 14">Belongs to the ATPase protein 8 family.</text>
</comment>
<comment type="subunit">
    <text evidence="13">Component of the ATP synthase complex composed at least of ATP5F1A/subunit alpha, ATP5F1B/subunit beta, ATP5MC1/subunit c (homooctomer), MT-ATP6/subunit a, MT-ATP8/subunit 8, ATP5ME/subunit e, ATP5MF/subunit f, ATP5MG/subunit g, ATP5MK/subunit k, ATP5MJ/subunit j, ATP5F1C/subunit gamma, ATP5F1D/subunit delta, ATP5F1E/subunit epsilon, ATP5PF/subunit F6, ATP5PB/subunit b, ATP5PD/subunit d, ATP5PO/subunit OSCP. ATP synthase complex consists of a soluble F(1) head domain (subunits alpha(3) and beta(3)) - the catalytic core - and a membrane F(0) domain - the membrane proton channel (subunits c, a, 8, e, f, g, k and j). These two domains are linked by a central stalk (subunits gamma, delta, and epsilon) rotating inside the F1 region and a stationary peripheral stalk (subunits F6, b, d, and OSCP).</text>
</comment>
<keyword evidence="8 14" id="KW-0406">Ion transport</keyword>
<evidence type="ECO:0000313" key="16">
    <source>
        <dbReference type="EMBL" id="BAC23260.1"/>
    </source>
</evidence>
<evidence type="ECO:0000256" key="9">
    <source>
        <dbReference type="ARBA" id="ARBA00023128"/>
    </source>
</evidence>
<evidence type="ECO:0000256" key="7">
    <source>
        <dbReference type="ARBA" id="ARBA00022989"/>
    </source>
</evidence>
<evidence type="ECO:0000256" key="3">
    <source>
        <dbReference type="ARBA" id="ARBA00022448"/>
    </source>
</evidence>
<evidence type="ECO:0000256" key="11">
    <source>
        <dbReference type="ARBA" id="ARBA00023310"/>
    </source>
</evidence>
<evidence type="ECO:0000256" key="8">
    <source>
        <dbReference type="ARBA" id="ARBA00023065"/>
    </source>
</evidence>
<evidence type="ECO:0000256" key="13">
    <source>
        <dbReference type="ARBA" id="ARBA00064647"/>
    </source>
</evidence>
<reference evidence="16" key="1">
    <citation type="journal article" date="2003" name="Mol. Phylogenet. Evol.">
        <title>Major patterns of higher teleostean phylogenies: a new perspective based on 100 complete mitochondrial DNA sequences.</title>
        <authorList>
            <person name="Miya M."/>
            <person name="Takeshima H."/>
            <person name="Endo H."/>
            <person name="Ishiguro N.B."/>
            <person name="Inoue J.G."/>
            <person name="Mukai T."/>
            <person name="Satoh T.P."/>
            <person name="Yamaguchi M."/>
            <person name="Kawaguchi A."/>
            <person name="Mabuchi K."/>
            <person name="Shirai S.M."/>
            <person name="Nishida M."/>
        </authorList>
    </citation>
    <scope>NUCLEOTIDE SEQUENCE</scope>
</reference>
<gene>
    <name evidence="16" type="primary">ATPase 8</name>
</gene>
<dbReference type="PANTHER" id="PTHR39937">
    <property type="entry name" value="ATP SYNTHASE PROTEIN 8"/>
    <property type="match status" value="1"/>
</dbReference>
<dbReference type="InterPro" id="IPR050635">
    <property type="entry name" value="ATPase_protein_8"/>
</dbReference>
<geneLocation type="mitochondrion" evidence="16"/>
<keyword evidence="10 15" id="KW-0472">Membrane</keyword>
<evidence type="ECO:0000256" key="5">
    <source>
        <dbReference type="ARBA" id="ARBA00022692"/>
    </source>
</evidence>
<proteinExistence type="inferred from homology"/>
<organism evidence="16">
    <name type="scientific">Bregmaceros nectabanus</name>
    <name type="common">Smallscale codlet</name>
    <dbReference type="NCBI Taxonomy" id="181412"/>
    <lineage>
        <taxon>Eukaryota</taxon>
        <taxon>Metazoa</taxon>
        <taxon>Chordata</taxon>
        <taxon>Craniata</taxon>
        <taxon>Vertebrata</taxon>
        <taxon>Euteleostomi</taxon>
        <taxon>Actinopterygii</taxon>
        <taxon>Neopterygii</taxon>
        <taxon>Teleostei</taxon>
        <taxon>Neoteleostei</taxon>
        <taxon>Acanthomorphata</taxon>
        <taxon>Zeiogadaria</taxon>
        <taxon>Gadariae</taxon>
        <taxon>Gadiformes</taxon>
        <taxon>Gadoidei</taxon>
        <taxon>Bregmacerotidae</taxon>
        <taxon>Bregmaceros</taxon>
    </lineage>
</organism>
<accession>Q8HM99</accession>
<sequence length="55" mass="6706">MPQLNPIPWFSIAVFTWMIFLFIMLPKVYSHQFPNNPSFYKTSSQQSTSWNWPWH</sequence>
<comment type="function">
    <text evidence="12">Subunit 8, of the mitochondrial membrane ATP synthase complex (F(1)F(0) ATP synthase or Complex V) that produces ATP from ADP in the presence of a proton gradient across the membrane which is generated by electron transport complexes of the respiratory chain. ATP synthase complex consist of a soluble F(1) head domain - the catalytic core - and a membrane F(1) domain - the membrane proton channel. These two domains are linked by a central stalk rotating inside the F(1) region and a stationary peripheral stalk. During catalysis, ATP synthesis in the catalytic domain of F(1) is coupled via a rotary mechanism of the central stalk subunits to proton translocation. In vivo, can only synthesize ATP although its ATP hydrolase activity can be activated artificially in vitro. Part of the complex F(0) domain.</text>
</comment>
<keyword evidence="6 14" id="KW-0375">Hydrogen ion transport</keyword>
<name>Q8HM99_BRENE</name>
<evidence type="ECO:0000256" key="1">
    <source>
        <dbReference type="ARBA" id="ARBA00004304"/>
    </source>
</evidence>
<comment type="subcellular location">
    <subcellularLocation>
        <location evidence="1 14">Mitochondrion membrane</location>
        <topology evidence="1 14">Single-pass membrane protein</topology>
    </subcellularLocation>
</comment>
<dbReference type="GO" id="GO:0031966">
    <property type="term" value="C:mitochondrial membrane"/>
    <property type="evidence" value="ECO:0007669"/>
    <property type="project" value="UniProtKB-SubCell"/>
</dbReference>
<evidence type="ECO:0000256" key="2">
    <source>
        <dbReference type="ARBA" id="ARBA00008892"/>
    </source>
</evidence>
<keyword evidence="5 14" id="KW-0812">Transmembrane</keyword>
<evidence type="ECO:0000256" key="10">
    <source>
        <dbReference type="ARBA" id="ARBA00023136"/>
    </source>
</evidence>
<protein>
    <recommendedName>
        <fullName evidence="14">ATP synthase complex subunit 8</fullName>
    </recommendedName>
</protein>
<dbReference type="InterPro" id="IPR001421">
    <property type="entry name" value="ATP8_metazoa"/>
</dbReference>
<dbReference type="GO" id="GO:0015078">
    <property type="term" value="F:proton transmembrane transporter activity"/>
    <property type="evidence" value="ECO:0007669"/>
    <property type="project" value="InterPro"/>
</dbReference>
<evidence type="ECO:0000256" key="4">
    <source>
        <dbReference type="ARBA" id="ARBA00022547"/>
    </source>
</evidence>
<dbReference type="AlphaFoldDB" id="Q8HM99"/>
<evidence type="ECO:0000256" key="12">
    <source>
        <dbReference type="ARBA" id="ARBA00053067"/>
    </source>
</evidence>
<evidence type="ECO:0000256" key="14">
    <source>
        <dbReference type="RuleBase" id="RU003661"/>
    </source>
</evidence>
<dbReference type="GO" id="GO:0015986">
    <property type="term" value="P:proton motive force-driven ATP synthesis"/>
    <property type="evidence" value="ECO:0007669"/>
    <property type="project" value="InterPro"/>
</dbReference>
<keyword evidence="7 15" id="KW-1133">Transmembrane helix</keyword>
<evidence type="ECO:0000256" key="15">
    <source>
        <dbReference type="SAM" id="Phobius"/>
    </source>
</evidence>
<keyword evidence="4 14" id="KW-0138">CF(0)</keyword>